<gene>
    <name evidence="1" type="ORF">BRCON_2040</name>
</gene>
<dbReference type="KEGG" id="schv:BRCON_2040"/>
<proteinExistence type="predicted"/>
<evidence type="ECO:0000313" key="2">
    <source>
        <dbReference type="Proteomes" id="UP000262583"/>
    </source>
</evidence>
<dbReference type="Proteomes" id="UP000262583">
    <property type="component" value="Chromosome"/>
</dbReference>
<dbReference type="Pfam" id="PF09956">
    <property type="entry name" value="Phage_cement_2"/>
    <property type="match status" value="1"/>
</dbReference>
<evidence type="ECO:0000313" key="1">
    <source>
        <dbReference type="EMBL" id="AXA36817.1"/>
    </source>
</evidence>
<name>A0A2Z4Y6G0_SUMC1</name>
<evidence type="ECO:0008006" key="3">
    <source>
        <dbReference type="Google" id="ProtNLM"/>
    </source>
</evidence>
<organism evidence="1 2">
    <name type="scientific">Sumerlaea chitinivorans</name>
    <dbReference type="NCBI Taxonomy" id="2250252"/>
    <lineage>
        <taxon>Bacteria</taxon>
        <taxon>Candidatus Sumerlaeota</taxon>
        <taxon>Candidatus Sumerlaeia</taxon>
        <taxon>Candidatus Sumerlaeales</taxon>
        <taxon>Candidatus Sumerlaeaceae</taxon>
        <taxon>Candidatus Sumerlaea</taxon>
    </lineage>
</organism>
<sequence length="129" mass="12903">MPIHLLDKTYKIVSPNGVGAGRVVVQGPLPGECTLPAAENAPGLLGITMHSQLSEGRAVTVRKAGIAEVVAAGAIPAGAPVIAAGSSGKVKQATASPGTKLNCLGFAETTAVTDGDIIEVFISIHEHTA</sequence>
<accession>A0A2Z4Y6G0</accession>
<reference evidence="1 2" key="1">
    <citation type="submission" date="2018-05" db="EMBL/GenBank/DDBJ databases">
        <title>A metagenomic window into the 2 km-deep terrestrial subsurface aquifer revealed taxonomically and functionally diverse microbial community comprising novel uncultured bacterial lineages.</title>
        <authorList>
            <person name="Kadnikov V.V."/>
            <person name="Mardanov A.V."/>
            <person name="Beletsky A.V."/>
            <person name="Banks D."/>
            <person name="Pimenov N.V."/>
            <person name="Frank Y.A."/>
            <person name="Karnachuk O.V."/>
            <person name="Ravin N.V."/>
        </authorList>
    </citation>
    <scope>NUCLEOTIDE SEQUENCE [LARGE SCALE GENOMIC DNA]</scope>
    <source>
        <strain evidence="1">BY</strain>
    </source>
</reference>
<protein>
    <recommendedName>
        <fullName evidence="3">DUF2190 domain-containing protein</fullName>
    </recommendedName>
</protein>
<dbReference type="InterPro" id="IPR011231">
    <property type="entry name" value="Phage_VT1-Sakai_H0018"/>
</dbReference>
<dbReference type="EMBL" id="CP030759">
    <property type="protein sequence ID" value="AXA36817.1"/>
    <property type="molecule type" value="Genomic_DNA"/>
</dbReference>
<dbReference type="AlphaFoldDB" id="A0A2Z4Y6G0"/>